<dbReference type="AlphaFoldDB" id="A0AAN8X3E6"/>
<comment type="caution">
    <text evidence="1">The sequence shown here is derived from an EMBL/GenBank/DDBJ whole genome shotgun (WGS) entry which is preliminary data.</text>
</comment>
<reference evidence="1 2" key="1">
    <citation type="submission" date="2023-11" db="EMBL/GenBank/DDBJ databases">
        <title>Halocaridina rubra genome assembly.</title>
        <authorList>
            <person name="Smith C."/>
        </authorList>
    </citation>
    <scope>NUCLEOTIDE SEQUENCE [LARGE SCALE GENOMIC DNA]</scope>
    <source>
        <strain evidence="1">EP-1</strain>
        <tissue evidence="1">Whole</tissue>
    </source>
</reference>
<evidence type="ECO:0000313" key="1">
    <source>
        <dbReference type="EMBL" id="KAK7077037.1"/>
    </source>
</evidence>
<protein>
    <submittedName>
        <fullName evidence="1">Uncharacterized protein</fullName>
    </submittedName>
</protein>
<keyword evidence="2" id="KW-1185">Reference proteome</keyword>
<proteinExistence type="predicted"/>
<sequence>MFDGVDDPFINEFGVENDIVNEFSEEKENESLTVYVETEENPVERVSAPND</sequence>
<gene>
    <name evidence="1" type="ORF">SK128_016801</name>
</gene>
<dbReference type="Proteomes" id="UP001381693">
    <property type="component" value="Unassembled WGS sequence"/>
</dbReference>
<name>A0AAN8X3E6_HALRR</name>
<organism evidence="1 2">
    <name type="scientific">Halocaridina rubra</name>
    <name type="common">Hawaiian red shrimp</name>
    <dbReference type="NCBI Taxonomy" id="373956"/>
    <lineage>
        <taxon>Eukaryota</taxon>
        <taxon>Metazoa</taxon>
        <taxon>Ecdysozoa</taxon>
        <taxon>Arthropoda</taxon>
        <taxon>Crustacea</taxon>
        <taxon>Multicrustacea</taxon>
        <taxon>Malacostraca</taxon>
        <taxon>Eumalacostraca</taxon>
        <taxon>Eucarida</taxon>
        <taxon>Decapoda</taxon>
        <taxon>Pleocyemata</taxon>
        <taxon>Caridea</taxon>
        <taxon>Atyoidea</taxon>
        <taxon>Atyidae</taxon>
        <taxon>Halocaridina</taxon>
    </lineage>
</organism>
<feature type="non-terminal residue" evidence="1">
    <location>
        <position position="51"/>
    </location>
</feature>
<dbReference type="EMBL" id="JAXCGZ010009484">
    <property type="protein sequence ID" value="KAK7077037.1"/>
    <property type="molecule type" value="Genomic_DNA"/>
</dbReference>
<evidence type="ECO:0000313" key="2">
    <source>
        <dbReference type="Proteomes" id="UP001381693"/>
    </source>
</evidence>
<accession>A0AAN8X3E6</accession>